<feature type="transmembrane region" description="Helical" evidence="1">
    <location>
        <begin position="108"/>
        <end position="128"/>
    </location>
</feature>
<feature type="transmembrane region" description="Helical" evidence="1">
    <location>
        <begin position="12"/>
        <end position="31"/>
    </location>
</feature>
<keyword evidence="1" id="KW-0812">Transmembrane</keyword>
<keyword evidence="1" id="KW-1133">Transmembrane helix</keyword>
<reference evidence="2 3" key="1">
    <citation type="submission" date="2018-05" db="EMBL/GenBank/DDBJ databases">
        <title>Genomic Encyclopedia of Archaeal and Bacterial Type Strains, Phase II (KMG-II): from individual species to whole genera.</title>
        <authorList>
            <person name="Goeker M."/>
        </authorList>
    </citation>
    <scope>NUCLEOTIDE SEQUENCE [LARGE SCALE GENOMIC DNA]</scope>
    <source>
        <strain evidence="2 3">DSM 19975</strain>
    </source>
</reference>
<accession>A0A316H3I8</accession>
<evidence type="ECO:0000256" key="1">
    <source>
        <dbReference type="SAM" id="Phobius"/>
    </source>
</evidence>
<dbReference type="RefSeq" id="WP_022832665.1">
    <property type="nucleotide sequence ID" value="NZ_QGHA01000008.1"/>
</dbReference>
<sequence length="142" mass="15935">MDRSFLYSLKVWLLMVIVAPLLHLALAWLLMPNPQISLIDEIKKDYIVAADIVLLLTIPFAVIFWISVSSLLKKHAPHYVKQALTTAIFVIVALCFLELLFEKRALSVTSIVVIVAPYAIAGISGIWLHELEPAELEEKENA</sequence>
<feature type="transmembrane region" description="Helical" evidence="1">
    <location>
        <begin position="52"/>
        <end position="72"/>
    </location>
</feature>
<feature type="transmembrane region" description="Helical" evidence="1">
    <location>
        <begin position="84"/>
        <end position="101"/>
    </location>
</feature>
<keyword evidence="3" id="KW-1185">Reference proteome</keyword>
<evidence type="ECO:0000313" key="2">
    <source>
        <dbReference type="EMBL" id="PWK75424.1"/>
    </source>
</evidence>
<comment type="caution">
    <text evidence="2">The sequence shown here is derived from an EMBL/GenBank/DDBJ whole genome shotgun (WGS) entry which is preliminary data.</text>
</comment>
<dbReference type="EMBL" id="QGHA01000008">
    <property type="protein sequence ID" value="PWK75424.1"/>
    <property type="molecule type" value="Genomic_DNA"/>
</dbReference>
<dbReference type="AlphaFoldDB" id="A0A316H3I8"/>
<keyword evidence="1" id="KW-0472">Membrane</keyword>
<gene>
    <name evidence="2" type="ORF">LX99_03918</name>
</gene>
<dbReference type="Proteomes" id="UP000245678">
    <property type="component" value="Unassembled WGS sequence"/>
</dbReference>
<evidence type="ECO:0000313" key="3">
    <source>
        <dbReference type="Proteomes" id="UP000245678"/>
    </source>
</evidence>
<name>A0A316H3I8_9SPHI</name>
<proteinExistence type="predicted"/>
<protein>
    <submittedName>
        <fullName evidence="2">Uncharacterized protein</fullName>
    </submittedName>
</protein>
<organism evidence="2 3">
    <name type="scientific">Mucilaginibacter oryzae</name>
    <dbReference type="NCBI Taxonomy" id="468058"/>
    <lineage>
        <taxon>Bacteria</taxon>
        <taxon>Pseudomonadati</taxon>
        <taxon>Bacteroidota</taxon>
        <taxon>Sphingobacteriia</taxon>
        <taxon>Sphingobacteriales</taxon>
        <taxon>Sphingobacteriaceae</taxon>
        <taxon>Mucilaginibacter</taxon>
    </lineage>
</organism>